<dbReference type="Proteomes" id="UP000469385">
    <property type="component" value="Unassembled WGS sequence"/>
</dbReference>
<feature type="region of interest" description="Disordered" evidence="1">
    <location>
        <begin position="203"/>
        <end position="226"/>
    </location>
</feature>
<dbReference type="Pfam" id="PF11445">
    <property type="entry name" value="DUF2894"/>
    <property type="match status" value="1"/>
</dbReference>
<dbReference type="EMBL" id="WSEL01000003">
    <property type="protein sequence ID" value="MVQ28818.1"/>
    <property type="molecule type" value="Genomic_DNA"/>
</dbReference>
<accession>A0A6N8IPQ5</accession>
<dbReference type="AlphaFoldDB" id="A0A6N8IPQ5"/>
<sequence>MTGSTSAAPPDTQDADAALQATLAAWRSAGAWRLDPARFHALEALARRLPGQPEPVRRLLQSRLQAAVSAYAARVATAGPPAPAAPRRAPAAAPGCVPLAQLNAYIRTLRPVAPAMPVPHGAEEPNELASVRRFRRAWSSSRTQDQLEQAVSRQPANAGPLNSHRLVLQSLALMGEVSTDYLRRFLLHVETLQWLERAADLPRPAPARSAKTVKGTKVTGRKPRKA</sequence>
<dbReference type="InterPro" id="IPR021549">
    <property type="entry name" value="DUF2894"/>
</dbReference>
<evidence type="ECO:0000313" key="2">
    <source>
        <dbReference type="EMBL" id="MVQ28818.1"/>
    </source>
</evidence>
<gene>
    <name evidence="2" type="ORF">GON04_05155</name>
</gene>
<keyword evidence="3" id="KW-1185">Reference proteome</keyword>
<name>A0A6N8IPQ5_9BURK</name>
<comment type="caution">
    <text evidence="2">The sequence shown here is derived from an EMBL/GenBank/DDBJ whole genome shotgun (WGS) entry which is preliminary data.</text>
</comment>
<proteinExistence type="predicted"/>
<evidence type="ECO:0000313" key="3">
    <source>
        <dbReference type="Proteomes" id="UP000469385"/>
    </source>
</evidence>
<feature type="compositionally biased region" description="Low complexity" evidence="1">
    <location>
        <begin position="206"/>
        <end position="218"/>
    </location>
</feature>
<reference evidence="2 3" key="1">
    <citation type="submission" date="2019-12" db="EMBL/GenBank/DDBJ databases">
        <authorList>
            <person name="Huq M.A."/>
        </authorList>
    </citation>
    <scope>NUCLEOTIDE SEQUENCE [LARGE SCALE GENOMIC DNA]</scope>
    <source>
        <strain evidence="2 3">MAH-25</strain>
    </source>
</reference>
<evidence type="ECO:0000256" key="1">
    <source>
        <dbReference type="SAM" id="MobiDB-lite"/>
    </source>
</evidence>
<organism evidence="2 3">
    <name type="scientific">Ramlibacter pinisoli</name>
    <dbReference type="NCBI Taxonomy" id="2682844"/>
    <lineage>
        <taxon>Bacteria</taxon>
        <taxon>Pseudomonadati</taxon>
        <taxon>Pseudomonadota</taxon>
        <taxon>Betaproteobacteria</taxon>
        <taxon>Burkholderiales</taxon>
        <taxon>Comamonadaceae</taxon>
        <taxon>Ramlibacter</taxon>
    </lineage>
</organism>
<protein>
    <submittedName>
        <fullName evidence="2">DUF2894 domain-containing protein</fullName>
    </submittedName>
</protein>
<dbReference type="RefSeq" id="WP_157396881.1">
    <property type="nucleotide sequence ID" value="NZ_WSEL01000003.1"/>
</dbReference>